<name>A0A1U8PXQ1_GOSHI</name>
<proteinExistence type="predicted"/>
<dbReference type="InterPro" id="IPR043502">
    <property type="entry name" value="DNA/RNA_pol_sf"/>
</dbReference>
<feature type="region of interest" description="Disordered" evidence="1">
    <location>
        <begin position="75"/>
        <end position="127"/>
    </location>
</feature>
<dbReference type="InterPro" id="IPR041577">
    <property type="entry name" value="RT_RNaseH_2"/>
</dbReference>
<sequence length="347" mass="39539">MCIRFEEWLNDEIRMMIGGTEIREFVVLSDHAQKLEEVYNRKMQRDRRSKESFKRSASKSFLALPMKKSKEEFSGATLALKRSRKSRPRQSDYKASDRPAKKWNRRRNRKILPQKGRRSGQSSATVATRSGNEAYLAYILDTRSSESKLEQLSVVNEFMDVFPKELPGLPPDKKVEFVIDVLPGAAPISLKDAVVFLKIDLRSGYYQLKLHEVGFLGHIVSTDGIRVDPSKVSAVINWKIPKNVTEVRSFLGLAGYYRRFLKDFSMIASLMTCFDQLKKRLTEALVLTQPESGVPYVVFSDASLNGLGYVLMQTGKVIAYASQQLKPHERNYPTHDLELAAIVKAEH</sequence>
<evidence type="ECO:0000313" key="3">
    <source>
        <dbReference type="Proteomes" id="UP000818029"/>
    </source>
</evidence>
<reference evidence="4" key="2">
    <citation type="submission" date="2025-08" db="UniProtKB">
        <authorList>
            <consortium name="RefSeq"/>
        </authorList>
    </citation>
    <scope>IDENTIFICATION</scope>
</reference>
<dbReference type="PANTHER" id="PTHR34072">
    <property type="entry name" value="ENZYMATIC POLYPROTEIN-RELATED"/>
    <property type="match status" value="1"/>
</dbReference>
<evidence type="ECO:0000259" key="2">
    <source>
        <dbReference type="Pfam" id="PF17919"/>
    </source>
</evidence>
<dbReference type="InterPro" id="IPR043128">
    <property type="entry name" value="Rev_trsase/Diguanyl_cyclase"/>
</dbReference>
<dbReference type="AlphaFoldDB" id="A0A1U8PXQ1"/>
<feature type="domain" description="Reverse transcriptase/retrotransposon-derived protein RNase H-like" evidence="2">
    <location>
        <begin position="272"/>
        <end position="345"/>
    </location>
</feature>
<evidence type="ECO:0000256" key="1">
    <source>
        <dbReference type="SAM" id="MobiDB-lite"/>
    </source>
</evidence>
<feature type="compositionally biased region" description="Basic and acidic residues" evidence="1">
    <location>
        <begin position="89"/>
        <end position="100"/>
    </location>
</feature>
<dbReference type="SUPFAM" id="SSF56672">
    <property type="entry name" value="DNA/RNA polymerases"/>
    <property type="match status" value="1"/>
</dbReference>
<dbReference type="Gene3D" id="3.30.70.270">
    <property type="match status" value="1"/>
</dbReference>
<dbReference type="OrthoDB" id="437338at2759"/>
<dbReference type="RefSeq" id="XP_016755148.1">
    <property type="nucleotide sequence ID" value="XM_016899659.1"/>
</dbReference>
<protein>
    <recommendedName>
        <fullName evidence="2">Reverse transcriptase/retrotransposon-derived protein RNase H-like domain-containing protein</fullName>
    </recommendedName>
</protein>
<dbReference type="STRING" id="3635.A0A1U8PXQ1"/>
<accession>A0A1U8PXQ1</accession>
<dbReference type="GeneID" id="107963062"/>
<dbReference type="PaxDb" id="3635-A0A1U8PXQ1"/>
<dbReference type="Proteomes" id="UP000818029">
    <property type="component" value="Chromosome A06"/>
</dbReference>
<dbReference type="KEGG" id="ghi:107963062"/>
<reference evidence="3" key="1">
    <citation type="journal article" date="2020" name="Nat. Genet.">
        <title>Genomic diversifications of five Gossypium allopolyploid species and their impact on cotton improvement.</title>
        <authorList>
            <person name="Chen Z.J."/>
            <person name="Sreedasyam A."/>
            <person name="Ando A."/>
            <person name="Song Q."/>
            <person name="De Santiago L.M."/>
            <person name="Hulse-Kemp A.M."/>
            <person name="Ding M."/>
            <person name="Ye W."/>
            <person name="Kirkbride R.C."/>
            <person name="Jenkins J."/>
            <person name="Plott C."/>
            <person name="Lovell J."/>
            <person name="Lin Y.M."/>
            <person name="Vaughn R."/>
            <person name="Liu B."/>
            <person name="Simpson S."/>
            <person name="Scheffler B.E."/>
            <person name="Wen L."/>
            <person name="Saski C.A."/>
            <person name="Grover C.E."/>
            <person name="Hu G."/>
            <person name="Conover J.L."/>
            <person name="Carlson J.W."/>
            <person name="Shu S."/>
            <person name="Boston L.B."/>
            <person name="Williams M."/>
            <person name="Peterson D.G."/>
            <person name="McGee K."/>
            <person name="Jones D.C."/>
            <person name="Wendel J.F."/>
            <person name="Stelly D.M."/>
            <person name="Grimwood J."/>
            <person name="Schmutz J."/>
        </authorList>
    </citation>
    <scope>NUCLEOTIDE SEQUENCE [LARGE SCALE GENOMIC DNA]</scope>
    <source>
        <strain evidence="3">cv. TM-1</strain>
    </source>
</reference>
<feature type="compositionally biased region" description="Basic residues" evidence="1">
    <location>
        <begin position="101"/>
        <end position="118"/>
    </location>
</feature>
<keyword evidence="3" id="KW-1185">Reference proteome</keyword>
<dbReference type="Pfam" id="PF17919">
    <property type="entry name" value="RT_RNaseH_2"/>
    <property type="match status" value="1"/>
</dbReference>
<organism evidence="3 4">
    <name type="scientific">Gossypium hirsutum</name>
    <name type="common">Upland cotton</name>
    <name type="synonym">Gossypium mexicanum</name>
    <dbReference type="NCBI Taxonomy" id="3635"/>
    <lineage>
        <taxon>Eukaryota</taxon>
        <taxon>Viridiplantae</taxon>
        <taxon>Streptophyta</taxon>
        <taxon>Embryophyta</taxon>
        <taxon>Tracheophyta</taxon>
        <taxon>Spermatophyta</taxon>
        <taxon>Magnoliopsida</taxon>
        <taxon>eudicotyledons</taxon>
        <taxon>Gunneridae</taxon>
        <taxon>Pentapetalae</taxon>
        <taxon>rosids</taxon>
        <taxon>malvids</taxon>
        <taxon>Malvales</taxon>
        <taxon>Malvaceae</taxon>
        <taxon>Malvoideae</taxon>
        <taxon>Gossypium</taxon>
    </lineage>
</organism>
<dbReference type="PANTHER" id="PTHR34072:SF59">
    <property type="entry name" value="CCHC-TYPE INTEGRASE"/>
    <property type="match status" value="1"/>
</dbReference>
<gene>
    <name evidence="4" type="primary">LOC107963062</name>
</gene>
<evidence type="ECO:0000313" key="4">
    <source>
        <dbReference type="RefSeq" id="XP_016755148.1"/>
    </source>
</evidence>